<organism evidence="7 8">
    <name type="scientific">Candidatus Anaerotruncus excrementipullorum</name>
    <dbReference type="NCBI Taxonomy" id="2838465"/>
    <lineage>
        <taxon>Bacteria</taxon>
        <taxon>Bacillati</taxon>
        <taxon>Bacillota</taxon>
        <taxon>Clostridia</taxon>
        <taxon>Eubacteriales</taxon>
        <taxon>Oscillospiraceae</taxon>
        <taxon>Anaerotruncus</taxon>
    </lineage>
</organism>
<dbReference type="PROSITE" id="PS00671">
    <property type="entry name" value="D_2_HYDROXYACID_DH_3"/>
    <property type="match status" value="1"/>
</dbReference>
<evidence type="ECO:0000259" key="5">
    <source>
        <dbReference type="Pfam" id="PF00389"/>
    </source>
</evidence>
<dbReference type="InterPro" id="IPR050418">
    <property type="entry name" value="D-iso_2-hydroxyacid_DH_PdxB"/>
</dbReference>
<dbReference type="InterPro" id="IPR036291">
    <property type="entry name" value="NAD(P)-bd_dom_sf"/>
</dbReference>
<comment type="caution">
    <text evidence="7">The sequence shown here is derived from an EMBL/GenBank/DDBJ whole genome shotgun (WGS) entry which is preliminary data.</text>
</comment>
<dbReference type="InterPro" id="IPR006139">
    <property type="entry name" value="D-isomer_2_OHA_DH_cat_dom"/>
</dbReference>
<evidence type="ECO:0000256" key="4">
    <source>
        <dbReference type="RuleBase" id="RU003719"/>
    </source>
</evidence>
<dbReference type="GO" id="GO:0051287">
    <property type="term" value="F:NAD binding"/>
    <property type="evidence" value="ECO:0007669"/>
    <property type="project" value="InterPro"/>
</dbReference>
<dbReference type="AlphaFoldDB" id="A0A9D2B7E1"/>
<evidence type="ECO:0000259" key="6">
    <source>
        <dbReference type="Pfam" id="PF02826"/>
    </source>
</evidence>
<evidence type="ECO:0000313" key="8">
    <source>
        <dbReference type="Proteomes" id="UP000886800"/>
    </source>
</evidence>
<comment type="similarity">
    <text evidence="1 4">Belongs to the D-isomer specific 2-hydroxyacid dehydrogenase family.</text>
</comment>
<dbReference type="PROSITE" id="PS00670">
    <property type="entry name" value="D_2_HYDROXYACID_DH_2"/>
    <property type="match status" value="1"/>
</dbReference>
<sequence length="314" mass="34315">MKLVIAEPLHIPQKRLEELLRRTVGDRMEVISYGTPPQSGEELAGRCREADAVIFLDLPFSRQVLRQCPRLKLLCTLITGVDRIDLPACREQGIAVCNTPGYASNAVAEMTFALLLAVTRKVVACDRASRTQQGQRGLMGVELEGKTFGVAGAGSIGLRVARIAQAFGCRVLCYNRTPKPETGFPFVDLDTLLRQSDILSLHLPLTPQTQQLLNRQRLAVMKPSAILINTARGGLVDSAALAQQLQEGRLAGAGLDVLDLEPPFPPEHPLLQAPNVVLAPHIGFATRDALERRIRQLEENLSGWLGEGVPRYPV</sequence>
<evidence type="ECO:0000256" key="3">
    <source>
        <dbReference type="ARBA" id="ARBA00023027"/>
    </source>
</evidence>
<protein>
    <submittedName>
        <fullName evidence="7">Hydroxyacid dehydrogenase</fullName>
    </submittedName>
</protein>
<reference evidence="7" key="2">
    <citation type="submission" date="2021-04" db="EMBL/GenBank/DDBJ databases">
        <authorList>
            <person name="Gilroy R."/>
        </authorList>
    </citation>
    <scope>NUCLEOTIDE SEQUENCE</scope>
    <source>
        <strain evidence="7">CHK188-5543</strain>
    </source>
</reference>
<dbReference type="PANTHER" id="PTHR43761">
    <property type="entry name" value="D-ISOMER SPECIFIC 2-HYDROXYACID DEHYDROGENASE FAMILY PROTEIN (AFU_ORTHOLOGUE AFUA_1G13630)"/>
    <property type="match status" value="1"/>
</dbReference>
<dbReference type="PANTHER" id="PTHR43761:SF1">
    <property type="entry name" value="D-ISOMER SPECIFIC 2-HYDROXYACID DEHYDROGENASE CATALYTIC DOMAIN-CONTAINING PROTEIN-RELATED"/>
    <property type="match status" value="1"/>
</dbReference>
<reference evidence="7" key="1">
    <citation type="journal article" date="2021" name="PeerJ">
        <title>Extensive microbial diversity within the chicken gut microbiome revealed by metagenomics and culture.</title>
        <authorList>
            <person name="Gilroy R."/>
            <person name="Ravi A."/>
            <person name="Getino M."/>
            <person name="Pursley I."/>
            <person name="Horton D.L."/>
            <person name="Alikhan N.F."/>
            <person name="Baker D."/>
            <person name="Gharbi K."/>
            <person name="Hall N."/>
            <person name="Watson M."/>
            <person name="Adriaenssens E.M."/>
            <person name="Foster-Nyarko E."/>
            <person name="Jarju S."/>
            <person name="Secka A."/>
            <person name="Antonio M."/>
            <person name="Oren A."/>
            <person name="Chaudhuri R.R."/>
            <person name="La Ragione R."/>
            <person name="Hildebrand F."/>
            <person name="Pallen M.J."/>
        </authorList>
    </citation>
    <scope>NUCLEOTIDE SEQUENCE</scope>
    <source>
        <strain evidence="7">CHK188-5543</strain>
    </source>
</reference>
<gene>
    <name evidence="7" type="ORF">H9736_05405</name>
</gene>
<feature type="domain" description="D-isomer specific 2-hydroxyacid dehydrogenase NAD-binding" evidence="6">
    <location>
        <begin position="112"/>
        <end position="283"/>
    </location>
</feature>
<proteinExistence type="inferred from homology"/>
<name>A0A9D2B7E1_9FIRM</name>
<dbReference type="Pfam" id="PF02826">
    <property type="entry name" value="2-Hacid_dh_C"/>
    <property type="match status" value="1"/>
</dbReference>
<dbReference type="SUPFAM" id="SSF51735">
    <property type="entry name" value="NAD(P)-binding Rossmann-fold domains"/>
    <property type="match status" value="1"/>
</dbReference>
<keyword evidence="3" id="KW-0520">NAD</keyword>
<dbReference type="GO" id="GO:0016616">
    <property type="term" value="F:oxidoreductase activity, acting on the CH-OH group of donors, NAD or NADP as acceptor"/>
    <property type="evidence" value="ECO:0007669"/>
    <property type="project" value="InterPro"/>
</dbReference>
<keyword evidence="2 4" id="KW-0560">Oxidoreductase</keyword>
<dbReference type="SUPFAM" id="SSF52283">
    <property type="entry name" value="Formate/glycerate dehydrogenase catalytic domain-like"/>
    <property type="match status" value="1"/>
</dbReference>
<evidence type="ECO:0000313" key="7">
    <source>
        <dbReference type="EMBL" id="HIX65668.1"/>
    </source>
</evidence>
<accession>A0A9D2B7E1</accession>
<dbReference type="InterPro" id="IPR029753">
    <property type="entry name" value="D-isomer_DH_CS"/>
</dbReference>
<dbReference type="Pfam" id="PF00389">
    <property type="entry name" value="2-Hacid_dh"/>
    <property type="match status" value="1"/>
</dbReference>
<feature type="domain" description="D-isomer specific 2-hydroxyacid dehydrogenase catalytic" evidence="5">
    <location>
        <begin position="21"/>
        <end position="314"/>
    </location>
</feature>
<evidence type="ECO:0000256" key="2">
    <source>
        <dbReference type="ARBA" id="ARBA00023002"/>
    </source>
</evidence>
<evidence type="ECO:0000256" key="1">
    <source>
        <dbReference type="ARBA" id="ARBA00005854"/>
    </source>
</evidence>
<dbReference type="Gene3D" id="3.40.50.720">
    <property type="entry name" value="NAD(P)-binding Rossmann-like Domain"/>
    <property type="match status" value="2"/>
</dbReference>
<dbReference type="Proteomes" id="UP000886800">
    <property type="component" value="Unassembled WGS sequence"/>
</dbReference>
<dbReference type="FunFam" id="3.40.50.720:FF:000203">
    <property type="entry name" value="D-3-phosphoglycerate dehydrogenase (SerA)"/>
    <property type="match status" value="1"/>
</dbReference>
<dbReference type="InterPro" id="IPR006140">
    <property type="entry name" value="D-isomer_DH_NAD-bd"/>
</dbReference>
<dbReference type="EMBL" id="DXES01000121">
    <property type="protein sequence ID" value="HIX65668.1"/>
    <property type="molecule type" value="Genomic_DNA"/>
</dbReference>